<name>A0A5M3WSU9_9ACTN</name>
<comment type="caution">
    <text evidence="2">The sequence shown here is derived from an EMBL/GenBank/DDBJ whole genome shotgun (WGS) entry which is preliminary data.</text>
</comment>
<dbReference type="EMBL" id="BLAE01000034">
    <property type="protein sequence ID" value="GES11964.1"/>
    <property type="molecule type" value="Genomic_DNA"/>
</dbReference>
<evidence type="ECO:0000313" key="3">
    <source>
        <dbReference type="Proteomes" id="UP000331127"/>
    </source>
</evidence>
<dbReference type="OrthoDB" id="3821358at2"/>
<organism evidence="2 3">
    <name type="scientific">Acrocarpospora macrocephala</name>
    <dbReference type="NCBI Taxonomy" id="150177"/>
    <lineage>
        <taxon>Bacteria</taxon>
        <taxon>Bacillati</taxon>
        <taxon>Actinomycetota</taxon>
        <taxon>Actinomycetes</taxon>
        <taxon>Streptosporangiales</taxon>
        <taxon>Streptosporangiaceae</taxon>
        <taxon>Acrocarpospora</taxon>
    </lineage>
</organism>
<dbReference type="RefSeq" id="WP_155357318.1">
    <property type="nucleotide sequence ID" value="NZ_BAAAHL010000030.1"/>
</dbReference>
<proteinExistence type="predicted"/>
<dbReference type="InterPro" id="IPR049244">
    <property type="entry name" value="DUF6879"/>
</dbReference>
<dbReference type="AlphaFoldDB" id="A0A5M3WSU9"/>
<reference evidence="2 3" key="1">
    <citation type="submission" date="2019-10" db="EMBL/GenBank/DDBJ databases">
        <title>Whole genome shotgun sequence of Acrocarpospora macrocephala NBRC 16266.</title>
        <authorList>
            <person name="Ichikawa N."/>
            <person name="Kimura A."/>
            <person name="Kitahashi Y."/>
            <person name="Komaki H."/>
            <person name="Oguchi A."/>
        </authorList>
    </citation>
    <scope>NUCLEOTIDE SEQUENCE [LARGE SCALE GENOMIC DNA]</scope>
    <source>
        <strain evidence="2 3">NBRC 16266</strain>
    </source>
</reference>
<dbReference type="Pfam" id="PF21806">
    <property type="entry name" value="DUF6879"/>
    <property type="match status" value="1"/>
</dbReference>
<feature type="domain" description="DUF6879" evidence="1">
    <location>
        <begin position="7"/>
        <end position="170"/>
    </location>
</feature>
<gene>
    <name evidence="2" type="ORF">Amac_055610</name>
</gene>
<protein>
    <recommendedName>
        <fullName evidence="1">DUF6879 domain-containing protein</fullName>
    </recommendedName>
</protein>
<keyword evidence="3" id="KW-1185">Reference proteome</keyword>
<sequence length="175" mass="20133">MLLTEAELGDLLASFSVSAFRFELRDRYNSTVGAEPYRKWLAGESDDYAWHQSWMQKVSQDTAAGKAWQRVRIVSVPASDYTRYSIEVGRLSVEAGEDIRYLRRDLAKSLGLRPYDAWLLDDSRLVWLHFKDSDDTFTGAELVTDPEIIARHRSWQDLAWKRALPLAEFASKLVS</sequence>
<dbReference type="Proteomes" id="UP000331127">
    <property type="component" value="Unassembled WGS sequence"/>
</dbReference>
<evidence type="ECO:0000259" key="1">
    <source>
        <dbReference type="Pfam" id="PF21806"/>
    </source>
</evidence>
<accession>A0A5M3WSU9</accession>
<evidence type="ECO:0000313" key="2">
    <source>
        <dbReference type="EMBL" id="GES11964.1"/>
    </source>
</evidence>